<gene>
    <name evidence="2" type="ORF">FSB75_04280</name>
</gene>
<organism evidence="2 3">
    <name type="scientific">Flavisolibacter ginsenosidimutans</name>
    <dbReference type="NCBI Taxonomy" id="661481"/>
    <lineage>
        <taxon>Bacteria</taxon>
        <taxon>Pseudomonadati</taxon>
        <taxon>Bacteroidota</taxon>
        <taxon>Chitinophagia</taxon>
        <taxon>Chitinophagales</taxon>
        <taxon>Chitinophagaceae</taxon>
        <taxon>Flavisolibacter</taxon>
    </lineage>
</organism>
<name>A0A5B8UF11_9BACT</name>
<dbReference type="PANTHER" id="PTHR35337">
    <property type="entry name" value="SLR1478 PROTEIN"/>
    <property type="match status" value="1"/>
</dbReference>
<dbReference type="PANTHER" id="PTHR35337:SF1">
    <property type="entry name" value="SLR1478 PROTEIN"/>
    <property type="match status" value="1"/>
</dbReference>
<evidence type="ECO:0000313" key="2">
    <source>
        <dbReference type="EMBL" id="QEC55154.1"/>
    </source>
</evidence>
<protein>
    <submittedName>
        <fullName evidence="2">Stage II sporulation protein M</fullName>
    </submittedName>
</protein>
<dbReference type="KEGG" id="fgg:FSB75_04280"/>
<dbReference type="AlphaFoldDB" id="A0A5B8UF11"/>
<feature type="transmembrane region" description="Helical" evidence="1">
    <location>
        <begin position="95"/>
        <end position="114"/>
    </location>
</feature>
<keyword evidence="1" id="KW-0472">Membrane</keyword>
<feature type="transmembrane region" description="Helical" evidence="1">
    <location>
        <begin position="219"/>
        <end position="238"/>
    </location>
</feature>
<feature type="transmembrane region" description="Helical" evidence="1">
    <location>
        <begin position="288"/>
        <end position="308"/>
    </location>
</feature>
<evidence type="ECO:0000256" key="1">
    <source>
        <dbReference type="SAM" id="Phobius"/>
    </source>
</evidence>
<dbReference type="Pfam" id="PF01944">
    <property type="entry name" value="SpoIIM"/>
    <property type="match status" value="1"/>
</dbReference>
<dbReference type="Proteomes" id="UP000321204">
    <property type="component" value="Chromosome"/>
</dbReference>
<accession>A0A5B8UF11</accession>
<feature type="transmembrane region" description="Helical" evidence="1">
    <location>
        <begin position="258"/>
        <end position="276"/>
    </location>
</feature>
<dbReference type="InterPro" id="IPR002798">
    <property type="entry name" value="SpoIIM-like"/>
</dbReference>
<sequence length="318" mass="36190">MREGLFIKKNKARWEKIGAGLSTDADEIAKDFVQLVDDLSYAKTYYPTSRVTKYINGLASKIYLGIYQNRKEESNRLLRFWKYDVPLTVYKHGRIILFSFFVFFLFYTVGFFTAKHDPTFVRDVFGNDYVDKTEHNIASGNPFGIYQQGDSFFMWIAIMINNIIVSFKYFGEGLLLGIFSLKALAQESMRVGVFNYMFFDKGMGAKFVLAVMIHGLLELTAIVMSCGAGAVMGTSYLFPGTRSRLDAFKEGVKDGVKIVIGLVPVLMLAAFYEGFVTRYYTMPLLPNLLILASSAAFIIFYFVVYPILLKRKERSVHA</sequence>
<evidence type="ECO:0000313" key="3">
    <source>
        <dbReference type="Proteomes" id="UP000321204"/>
    </source>
</evidence>
<proteinExistence type="predicted"/>
<dbReference type="EMBL" id="CP042433">
    <property type="protein sequence ID" value="QEC55154.1"/>
    <property type="molecule type" value="Genomic_DNA"/>
</dbReference>
<reference evidence="2 3" key="1">
    <citation type="journal article" date="2015" name="Int. J. Syst. Evol. Microbiol.">
        <title>Flavisolibacter ginsenosidimutans sp. nov., with ginsenoside-converting activity isolated from soil used for cultivating ginseng.</title>
        <authorList>
            <person name="Zhao Y."/>
            <person name="Liu Q."/>
            <person name="Kang M.S."/>
            <person name="Jin F."/>
            <person name="Yu H."/>
            <person name="Im W.T."/>
        </authorList>
    </citation>
    <scope>NUCLEOTIDE SEQUENCE [LARGE SCALE GENOMIC DNA]</scope>
    <source>
        <strain evidence="2 3">Gsoil 636</strain>
    </source>
</reference>
<keyword evidence="1" id="KW-1133">Transmembrane helix</keyword>
<dbReference type="OrthoDB" id="9800053at2"/>
<keyword evidence="1" id="KW-0812">Transmembrane</keyword>
<keyword evidence="3" id="KW-1185">Reference proteome</keyword>
<feature type="transmembrane region" description="Helical" evidence="1">
    <location>
        <begin position="193"/>
        <end position="213"/>
    </location>
</feature>
<feature type="transmembrane region" description="Helical" evidence="1">
    <location>
        <begin position="152"/>
        <end position="181"/>
    </location>
</feature>